<dbReference type="HOGENOM" id="CLU_748704_0_0_1"/>
<dbReference type="Gene3D" id="3.40.50.150">
    <property type="entry name" value="Vaccinia Virus protein VP39"/>
    <property type="match status" value="1"/>
</dbReference>
<dbReference type="CTD" id="6758563"/>
<organism evidence="1 2">
    <name type="scientific">Trichoplax adhaerens</name>
    <name type="common">Trichoplax reptans</name>
    <dbReference type="NCBI Taxonomy" id="10228"/>
    <lineage>
        <taxon>Eukaryota</taxon>
        <taxon>Metazoa</taxon>
        <taxon>Placozoa</taxon>
        <taxon>Uniplacotomia</taxon>
        <taxon>Trichoplacea</taxon>
        <taxon>Trichoplacidae</taxon>
        <taxon>Trichoplax</taxon>
    </lineage>
</organism>
<accession>B3SAP2</accession>
<gene>
    <name evidence="1" type="ORF">TRIADDRAFT_61329</name>
</gene>
<keyword evidence="2" id="KW-1185">Reference proteome</keyword>
<dbReference type="Proteomes" id="UP000009022">
    <property type="component" value="Unassembled WGS sequence"/>
</dbReference>
<protein>
    <recommendedName>
        <fullName evidence="3">Methyltransferase domain-containing protein</fullName>
    </recommendedName>
</protein>
<dbReference type="InterPro" id="IPR029063">
    <property type="entry name" value="SAM-dependent_MTases_sf"/>
</dbReference>
<evidence type="ECO:0000313" key="2">
    <source>
        <dbReference type="Proteomes" id="UP000009022"/>
    </source>
</evidence>
<sequence length="376" mass="43523">MHPFAIKTDVYEYDKAFRAYKNLSNEKRNGSIVNHTFLNKLQNQGLLNDDKRVTLVADIACGEGDTIIRYLKGIKFKSGLDIRGLDNNFNFIGSGVSLNQNILHDEKVPPIYHNLSNAYRDQTIPLKNFQITFGDLLKSDVAQLLYTKEEITQSMNRFRLVYLIHGIYYLSLPDKNSRSGVTNLLDSIVTDLLTDDGIALLFHSAVKENGNMALSYFIRNHIKNFIANDEEYRMLSADSLIRYSCHRLGINCYDIPYTSAIRFSNNFKMYVDIFRNPSRYHELHDNTEALQDLQMILFLGHRSPNDLFMDRSPRGLQNLLDILVEKLDEEGSLKIYSCMQIILSKKASSEMRQKVEKVVEECRNQFYPMNPENIWL</sequence>
<dbReference type="PhylomeDB" id="B3SAP2"/>
<evidence type="ECO:0008006" key="3">
    <source>
        <dbReference type="Google" id="ProtNLM"/>
    </source>
</evidence>
<dbReference type="AlphaFoldDB" id="B3SAP2"/>
<dbReference type="GeneID" id="6758563"/>
<dbReference type="KEGG" id="tad:TRIADDRAFT_61329"/>
<name>B3SAP2_TRIAD</name>
<dbReference type="EMBL" id="DS985262">
    <property type="protein sequence ID" value="EDV20190.1"/>
    <property type="molecule type" value="Genomic_DNA"/>
</dbReference>
<dbReference type="InParanoid" id="B3SAP2"/>
<reference evidence="1 2" key="1">
    <citation type="journal article" date="2008" name="Nature">
        <title>The Trichoplax genome and the nature of placozoans.</title>
        <authorList>
            <person name="Srivastava M."/>
            <person name="Begovic E."/>
            <person name="Chapman J."/>
            <person name="Putnam N.H."/>
            <person name="Hellsten U."/>
            <person name="Kawashima T."/>
            <person name="Kuo A."/>
            <person name="Mitros T."/>
            <person name="Salamov A."/>
            <person name="Carpenter M.L."/>
            <person name="Signorovitch A.Y."/>
            <person name="Moreno M.A."/>
            <person name="Kamm K."/>
            <person name="Grimwood J."/>
            <person name="Schmutz J."/>
            <person name="Shapiro H."/>
            <person name="Grigoriev I.V."/>
            <person name="Buss L.W."/>
            <person name="Schierwater B."/>
            <person name="Dellaporta S.L."/>
            <person name="Rokhsar D.S."/>
        </authorList>
    </citation>
    <scope>NUCLEOTIDE SEQUENCE [LARGE SCALE GENOMIC DNA]</scope>
    <source>
        <strain evidence="1 2">Grell-BS-1999</strain>
    </source>
</reference>
<evidence type="ECO:0000313" key="1">
    <source>
        <dbReference type="EMBL" id="EDV20190.1"/>
    </source>
</evidence>
<dbReference type="RefSeq" id="XP_002117351.1">
    <property type="nucleotide sequence ID" value="XM_002117315.1"/>
</dbReference>
<proteinExistence type="predicted"/>